<name>A0A1G2HLJ7_9BACT</name>
<dbReference type="SUPFAM" id="SSF51735">
    <property type="entry name" value="NAD(P)-binding Rossmann-fold domains"/>
    <property type="match status" value="2"/>
</dbReference>
<feature type="domain" description="Polysaccharide biosynthesis protein CapD-like" evidence="3">
    <location>
        <begin position="293"/>
        <end position="576"/>
    </location>
</feature>
<organism evidence="4 5">
    <name type="scientific">Candidatus Staskawiczbacteria bacterium RIFCSPHIGHO2_01_FULL_34_27</name>
    <dbReference type="NCBI Taxonomy" id="1802199"/>
    <lineage>
        <taxon>Bacteria</taxon>
        <taxon>Candidatus Staskawicziibacteriota</taxon>
    </lineage>
</organism>
<feature type="transmembrane region" description="Helical" evidence="2">
    <location>
        <begin position="85"/>
        <end position="105"/>
    </location>
</feature>
<evidence type="ECO:0000313" key="4">
    <source>
        <dbReference type="EMBL" id="OGZ63323.1"/>
    </source>
</evidence>
<dbReference type="InterPro" id="IPR051203">
    <property type="entry name" value="Polysaccharide_Synthase-Rel"/>
</dbReference>
<evidence type="ECO:0000256" key="1">
    <source>
        <dbReference type="ARBA" id="ARBA00007430"/>
    </source>
</evidence>
<dbReference type="Pfam" id="PF13727">
    <property type="entry name" value="CoA_binding_3"/>
    <property type="match status" value="1"/>
</dbReference>
<comment type="caution">
    <text evidence="4">The sequence shown here is derived from an EMBL/GenBank/DDBJ whole genome shotgun (WGS) entry which is preliminary data.</text>
</comment>
<keyword evidence="2" id="KW-0812">Transmembrane</keyword>
<dbReference type="Pfam" id="PF02719">
    <property type="entry name" value="Polysacc_synt_2"/>
    <property type="match status" value="1"/>
</dbReference>
<dbReference type="PANTHER" id="PTHR43318:SF1">
    <property type="entry name" value="POLYSACCHARIDE BIOSYNTHESIS PROTEIN EPSC-RELATED"/>
    <property type="match status" value="1"/>
</dbReference>
<proteinExistence type="inferred from homology"/>
<gene>
    <name evidence="4" type="ORF">A2639_00125</name>
</gene>
<dbReference type="CDD" id="cd05237">
    <property type="entry name" value="UDP_invert_4-6DH_SDR_e"/>
    <property type="match status" value="1"/>
</dbReference>
<dbReference type="Gene3D" id="3.40.50.720">
    <property type="entry name" value="NAD(P)-binding Rossmann-like Domain"/>
    <property type="match status" value="2"/>
</dbReference>
<keyword evidence="2" id="KW-0472">Membrane</keyword>
<evidence type="ECO:0000313" key="5">
    <source>
        <dbReference type="Proteomes" id="UP000178991"/>
    </source>
</evidence>
<evidence type="ECO:0000256" key="2">
    <source>
        <dbReference type="SAM" id="Phobius"/>
    </source>
</evidence>
<comment type="similarity">
    <text evidence="1">Belongs to the polysaccharide synthase family.</text>
</comment>
<accession>A0A1G2HLJ7</accession>
<protein>
    <recommendedName>
        <fullName evidence="3">Polysaccharide biosynthesis protein CapD-like domain-containing protein</fullName>
    </recommendedName>
</protein>
<keyword evidence="2" id="KW-1133">Transmembrane helix</keyword>
<feature type="transmembrane region" description="Helical" evidence="2">
    <location>
        <begin position="12"/>
        <end position="35"/>
    </location>
</feature>
<dbReference type="Proteomes" id="UP000178991">
    <property type="component" value="Unassembled WGS sequence"/>
</dbReference>
<feature type="transmembrane region" description="Helical" evidence="2">
    <location>
        <begin position="47"/>
        <end position="65"/>
    </location>
</feature>
<dbReference type="EMBL" id="MHOL01000003">
    <property type="protein sequence ID" value="OGZ63323.1"/>
    <property type="molecule type" value="Genomic_DNA"/>
</dbReference>
<dbReference type="PANTHER" id="PTHR43318">
    <property type="entry name" value="UDP-N-ACETYLGLUCOSAMINE 4,6-DEHYDRATASE"/>
    <property type="match status" value="1"/>
</dbReference>
<sequence length="615" mass="69346">MFNIFKKTVVKRILFFLVADIFFITISVWLAFILRFDGNIPQQYNPFIVRIIILTVIFTVPVFYFQKLYSFSWSYVSANELASLFKATTISFIFLSITIFASNYFPHFLNFPRSTIIISYILVFIFASGVRFSKRIYFSSIEFGRIKGQERTLIVGAGDAGEQILRNILSSKTYFYFPIGFVDDNPMKKGVKIHGLNVLGIISDIPNIVKTHQIKQLIIALPSASFSTIKNAIELGKAAGVRKIKIAPPLNEIIRGEVSLKNLKDIDVEDLLGRDQVVLDKKQIENFIKNKIVLITGAAGSIGSELSRQVAKFKPSLLIILDQDETGIFNIMGILKEKFNDVALQPLVADIQDKEKIQDIFKRFSPKIVFHAAAYKHVPLMEAQPDEAIKNNIFGTKVLLDACIDNTVDKLVLISTDKAVNPTSVMGITKRISEMMCQAYNQKNITKFISVRFGNVLNSRGSVIPIFKEQIKIGGPVEVTHPDMKRYFMLTSEACLLVMQAGAMGQGGEVFVLDMGKPIKILDLAREMIKLSGFEPDKDIAIIFTGIRPGEKLFEEIMTKEEGVIKTQNQKIFIAKMAEVNFIDIHNKLGDLKNMLHKKEMSHIVEELKKIARGF</sequence>
<dbReference type="InterPro" id="IPR036291">
    <property type="entry name" value="NAD(P)-bd_dom_sf"/>
</dbReference>
<feature type="transmembrane region" description="Helical" evidence="2">
    <location>
        <begin position="111"/>
        <end position="130"/>
    </location>
</feature>
<reference evidence="4 5" key="1">
    <citation type="journal article" date="2016" name="Nat. Commun.">
        <title>Thousands of microbial genomes shed light on interconnected biogeochemical processes in an aquifer system.</title>
        <authorList>
            <person name="Anantharaman K."/>
            <person name="Brown C.T."/>
            <person name="Hug L.A."/>
            <person name="Sharon I."/>
            <person name="Castelle C.J."/>
            <person name="Probst A.J."/>
            <person name="Thomas B.C."/>
            <person name="Singh A."/>
            <person name="Wilkins M.J."/>
            <person name="Karaoz U."/>
            <person name="Brodie E.L."/>
            <person name="Williams K.H."/>
            <person name="Hubbard S.S."/>
            <person name="Banfield J.F."/>
        </authorList>
    </citation>
    <scope>NUCLEOTIDE SEQUENCE [LARGE SCALE GENOMIC DNA]</scope>
</reference>
<dbReference type="InterPro" id="IPR003869">
    <property type="entry name" value="Polysac_CapD-like"/>
</dbReference>
<evidence type="ECO:0000259" key="3">
    <source>
        <dbReference type="Pfam" id="PF02719"/>
    </source>
</evidence>
<dbReference type="AlphaFoldDB" id="A0A1G2HLJ7"/>